<reference evidence="1" key="1">
    <citation type="submission" date="2021-11" db="EMBL/GenBank/DDBJ databases">
        <title>Streptomyces corallinus and Kineosporia corallina sp. nov., two new coral-derived marine actinobacteria.</title>
        <authorList>
            <person name="Buangrab K."/>
            <person name="Sutthacheep M."/>
            <person name="Yeemin T."/>
            <person name="Harunari E."/>
            <person name="Igarashi Y."/>
            <person name="Sripreechasak P."/>
            <person name="Kanchanasin P."/>
            <person name="Tanasupawat S."/>
            <person name="Phongsopitanun W."/>
        </authorList>
    </citation>
    <scope>NUCLEOTIDE SEQUENCE</scope>
    <source>
        <strain evidence="1">JCM 31032</strain>
    </source>
</reference>
<dbReference type="NCBIfam" id="TIGR00278">
    <property type="entry name" value="membrane protein insertion efficiency factor YidD"/>
    <property type="match status" value="1"/>
</dbReference>
<protein>
    <submittedName>
        <fullName evidence="1">Membrane protein insertion efficiency factor YidD</fullName>
    </submittedName>
</protein>
<evidence type="ECO:0000313" key="2">
    <source>
        <dbReference type="Proteomes" id="UP001138997"/>
    </source>
</evidence>
<sequence length="125" mass="13694">MDFGFGKKAGKGFKKRADNCGDTCSCGGCDLFLIGKVLTLFALQAPPRSHRPSSLGSRTGLRLIRLYQKALSPRLPTRCRYEPSCSRYGYQAVQRYGLVTGARLIAGRISRCTRSTPYGTPDPLS</sequence>
<dbReference type="Pfam" id="PF01809">
    <property type="entry name" value="YidD"/>
    <property type="match status" value="1"/>
</dbReference>
<dbReference type="PANTHER" id="PTHR33383:SF1">
    <property type="entry name" value="MEMBRANE PROTEIN INSERTION EFFICIENCY FACTOR-RELATED"/>
    <property type="match status" value="1"/>
</dbReference>
<gene>
    <name evidence="1" type="primary">yidD</name>
    <name evidence="1" type="ORF">LR394_36525</name>
</gene>
<organism evidence="1 2">
    <name type="scientific">Kineosporia babensis</name>
    <dbReference type="NCBI Taxonomy" id="499548"/>
    <lineage>
        <taxon>Bacteria</taxon>
        <taxon>Bacillati</taxon>
        <taxon>Actinomycetota</taxon>
        <taxon>Actinomycetes</taxon>
        <taxon>Kineosporiales</taxon>
        <taxon>Kineosporiaceae</taxon>
        <taxon>Kineosporia</taxon>
    </lineage>
</organism>
<keyword evidence="2" id="KW-1185">Reference proteome</keyword>
<proteinExistence type="predicted"/>
<dbReference type="EMBL" id="JAJOMB010000029">
    <property type="protein sequence ID" value="MCD5316416.1"/>
    <property type="molecule type" value="Genomic_DNA"/>
</dbReference>
<dbReference type="RefSeq" id="WP_231449264.1">
    <property type="nucleotide sequence ID" value="NZ_JAJOMB010000029.1"/>
</dbReference>
<accession>A0A9X1NNK0</accession>
<name>A0A9X1NNK0_9ACTN</name>
<dbReference type="Proteomes" id="UP001138997">
    <property type="component" value="Unassembled WGS sequence"/>
</dbReference>
<comment type="caution">
    <text evidence="1">The sequence shown here is derived from an EMBL/GenBank/DDBJ whole genome shotgun (WGS) entry which is preliminary data.</text>
</comment>
<evidence type="ECO:0000313" key="1">
    <source>
        <dbReference type="EMBL" id="MCD5316416.1"/>
    </source>
</evidence>
<dbReference type="PANTHER" id="PTHR33383">
    <property type="entry name" value="MEMBRANE PROTEIN INSERTION EFFICIENCY FACTOR-RELATED"/>
    <property type="match status" value="1"/>
</dbReference>
<dbReference type="AlphaFoldDB" id="A0A9X1NNK0"/>
<dbReference type="SMART" id="SM01234">
    <property type="entry name" value="Haemolytic"/>
    <property type="match status" value="1"/>
</dbReference>
<dbReference type="InterPro" id="IPR002696">
    <property type="entry name" value="Membr_insert_effic_factor_YidD"/>
</dbReference>